<dbReference type="GO" id="GO:0006303">
    <property type="term" value="P:double-strand break repair via nonhomologous end joining"/>
    <property type="evidence" value="ECO:0007669"/>
    <property type="project" value="TreeGrafter"/>
</dbReference>
<evidence type="ECO:0000313" key="2">
    <source>
        <dbReference type="Ensembl" id="ENSVURP00010025625.1"/>
    </source>
</evidence>
<reference evidence="2" key="2">
    <citation type="submission" date="2025-08" db="UniProtKB">
        <authorList>
            <consortium name="Ensembl"/>
        </authorList>
    </citation>
    <scope>IDENTIFICATION</scope>
</reference>
<accession>A0A4X2LVU6</accession>
<name>A0A4X2LVU6_VOMUR</name>
<feature type="compositionally biased region" description="Polar residues" evidence="1">
    <location>
        <begin position="34"/>
        <end position="48"/>
    </location>
</feature>
<dbReference type="Proteomes" id="UP000314987">
    <property type="component" value="Unassembled WGS sequence"/>
</dbReference>
<dbReference type="GO" id="GO:0005634">
    <property type="term" value="C:nucleus"/>
    <property type="evidence" value="ECO:0007669"/>
    <property type="project" value="TreeGrafter"/>
</dbReference>
<dbReference type="GeneTree" id="ENSGT00390000013192"/>
<dbReference type="GO" id="GO:2001033">
    <property type="term" value="P:negative regulation of double-strand break repair via nonhomologous end joining"/>
    <property type="evidence" value="ECO:0007669"/>
    <property type="project" value="InterPro"/>
</dbReference>
<proteinExistence type="predicted"/>
<dbReference type="STRING" id="29139.ENSVURP00010025625"/>
<keyword evidence="3" id="KW-1185">Reference proteome</keyword>
<dbReference type="Ensembl" id="ENSVURT00010029177.1">
    <property type="protein sequence ID" value="ENSVURP00010025625.1"/>
    <property type="gene ID" value="ENSVURG00010019622.1"/>
</dbReference>
<feature type="region of interest" description="Disordered" evidence="1">
    <location>
        <begin position="33"/>
        <end position="62"/>
    </location>
</feature>
<evidence type="ECO:0000256" key="1">
    <source>
        <dbReference type="SAM" id="MobiDB-lite"/>
    </source>
</evidence>
<sequence>MNEVELVYVALGILDECHKQEKPLKHTLLLGTDKAQTVQPESPSSFESNNDREEEVNDALWTSPSIKQEYSASVHKKNSEDEEDEDALKYVTEIFFS</sequence>
<dbReference type="PANTHER" id="PTHR14566">
    <property type="entry name" value="CELL CYCLE REGULATOR OF NON-HOMOLOGOUS END JOINING"/>
    <property type="match status" value="1"/>
</dbReference>
<organism evidence="2 3">
    <name type="scientific">Vombatus ursinus</name>
    <name type="common">Common wombat</name>
    <dbReference type="NCBI Taxonomy" id="29139"/>
    <lineage>
        <taxon>Eukaryota</taxon>
        <taxon>Metazoa</taxon>
        <taxon>Chordata</taxon>
        <taxon>Craniata</taxon>
        <taxon>Vertebrata</taxon>
        <taxon>Euteleostomi</taxon>
        <taxon>Mammalia</taxon>
        <taxon>Metatheria</taxon>
        <taxon>Diprotodontia</taxon>
        <taxon>Vombatidae</taxon>
        <taxon>Vombatus</taxon>
    </lineage>
</organism>
<evidence type="ECO:0000313" key="3">
    <source>
        <dbReference type="Proteomes" id="UP000314987"/>
    </source>
</evidence>
<dbReference type="Pfam" id="PF15325">
    <property type="entry name" value="MRI"/>
    <property type="match status" value="1"/>
</dbReference>
<dbReference type="AlphaFoldDB" id="A0A4X2LVU6"/>
<dbReference type="PANTHER" id="PTHR14566:SF0">
    <property type="entry name" value="CELL CYCLE REGULATOR OF NON-HOMOLOGOUS END JOINING"/>
    <property type="match status" value="1"/>
</dbReference>
<protein>
    <submittedName>
        <fullName evidence="2">Uncharacterized protein</fullName>
    </submittedName>
</protein>
<reference evidence="2" key="3">
    <citation type="submission" date="2025-09" db="UniProtKB">
        <authorList>
            <consortium name="Ensembl"/>
        </authorList>
    </citation>
    <scope>IDENTIFICATION</scope>
</reference>
<dbReference type="InterPro" id="IPR028278">
    <property type="entry name" value="MRI"/>
</dbReference>
<dbReference type="GO" id="GO:0005737">
    <property type="term" value="C:cytoplasm"/>
    <property type="evidence" value="ECO:0007669"/>
    <property type="project" value="TreeGrafter"/>
</dbReference>
<reference evidence="3" key="1">
    <citation type="submission" date="2018-12" db="EMBL/GenBank/DDBJ databases">
        <authorList>
            <person name="Yazar S."/>
        </authorList>
    </citation>
    <scope>NUCLEOTIDE SEQUENCE [LARGE SCALE GENOMIC DNA]</scope>
</reference>